<name>A0A1S1V935_9FIRM</name>
<dbReference type="GO" id="GO:0004518">
    <property type="term" value="F:nuclease activity"/>
    <property type="evidence" value="ECO:0007669"/>
    <property type="project" value="InterPro"/>
</dbReference>
<keyword evidence="3" id="KW-1185">Reference proteome</keyword>
<evidence type="ECO:0000313" key="3">
    <source>
        <dbReference type="Proteomes" id="UP000180254"/>
    </source>
</evidence>
<accession>A0A1S1V935</accession>
<proteinExistence type="predicted"/>
<dbReference type="Pfam" id="PF14130">
    <property type="entry name" value="Cap4_nuclease"/>
    <property type="match status" value="1"/>
</dbReference>
<gene>
    <name evidence="2" type="ORF">EUAN_09150</name>
</gene>
<reference evidence="2 3" key="1">
    <citation type="submission" date="2016-09" db="EMBL/GenBank/DDBJ databases">
        <title>Genome sequence of Eubacterium angustum.</title>
        <authorList>
            <person name="Poehlein A."/>
            <person name="Daniel R."/>
        </authorList>
    </citation>
    <scope>NUCLEOTIDE SEQUENCE [LARGE SCALE GENOMIC DNA]</scope>
    <source>
        <strain evidence="2 3">DSM 1989</strain>
    </source>
</reference>
<dbReference type="OrthoDB" id="2080250at2"/>
<sequence>MSKHNDYMNLEYDLAGSRSKNRFKNELLWGLSKIFDLYKNNINFSVIFDYVCDIEVHFDDSYEFYQIKTSKGSSAYTLSKILKPTNGSSVLGKLFDLKHQSIKNGLDSKIALVCNKALKDFCNKEHSDREILEFNSLKTSCKDKIINILSTELGEFFDLDNSYFIYSEMNLNNCEDEFLGKTVRFYSEVTNSELANPLKLYNLLKSEIEIKSSYELACNDYDSLILKKALTKRDLDKILDLYYNGPTLTEKVTEFINSEVESFRKRLAWKKAFSKLYREFSVSSFLEALDKKVREYIVINIDDFDCSRFELIDKLYPIFKGDFGPEFEESDIRVFLLFVIIKLEEGSHEQFIS</sequence>
<organism evidence="2 3">
    <name type="scientific">Andreesenia angusta</name>
    <dbReference type="NCBI Taxonomy" id="39480"/>
    <lineage>
        <taxon>Bacteria</taxon>
        <taxon>Bacillati</taxon>
        <taxon>Bacillota</taxon>
        <taxon>Tissierellia</taxon>
        <taxon>Tissierellales</taxon>
        <taxon>Gottschalkiaceae</taxon>
        <taxon>Andreesenia</taxon>
    </lineage>
</organism>
<dbReference type="InterPro" id="IPR025382">
    <property type="entry name" value="Cap4-like_endonuclease_dom"/>
</dbReference>
<dbReference type="RefSeq" id="WP_071062083.1">
    <property type="nucleotide sequence ID" value="NZ_MKIE01000002.1"/>
</dbReference>
<comment type="caution">
    <text evidence="2">The sequence shown here is derived from an EMBL/GenBank/DDBJ whole genome shotgun (WGS) entry which is preliminary data.</text>
</comment>
<feature type="domain" description="CD-NTase associated protein 4-like DNA endonuclease" evidence="1">
    <location>
        <begin position="15"/>
        <end position="212"/>
    </location>
</feature>
<dbReference type="EMBL" id="MKIE01000002">
    <property type="protein sequence ID" value="OHW63131.1"/>
    <property type="molecule type" value="Genomic_DNA"/>
</dbReference>
<evidence type="ECO:0000259" key="1">
    <source>
        <dbReference type="Pfam" id="PF14130"/>
    </source>
</evidence>
<dbReference type="STRING" id="39480.EUAN_09150"/>
<protein>
    <recommendedName>
        <fullName evidence="1">CD-NTase associated protein 4-like DNA endonuclease domain-containing protein</fullName>
    </recommendedName>
</protein>
<dbReference type="Proteomes" id="UP000180254">
    <property type="component" value="Unassembled WGS sequence"/>
</dbReference>
<dbReference type="AlphaFoldDB" id="A0A1S1V935"/>
<evidence type="ECO:0000313" key="2">
    <source>
        <dbReference type="EMBL" id="OHW63131.1"/>
    </source>
</evidence>